<keyword evidence="2" id="KW-0732">Signal</keyword>
<sequence length="210" mass="24114">MMILYSLLLLLSTLLPFVVPLFMEDPNAWYENNHLEPHDRNLFENPYQNNFFHDTQYQSDSDIILKHHYAFIQYGVPAPKSKTQLCYNPKYRQVVQAYPELIKLCIKQEQKRIKIVKSEPKPDPETILQLELESKLKSEGESELKTETISELKSEGESELKTGTKSELKSEGESELKTGTKSELKSESKSSNYVPLTIAEIEGSGEEVIN</sequence>
<organism evidence="3 4">
    <name type="scientific">Parastrongyloides trichosuri</name>
    <name type="common">Possum-specific nematode worm</name>
    <dbReference type="NCBI Taxonomy" id="131310"/>
    <lineage>
        <taxon>Eukaryota</taxon>
        <taxon>Metazoa</taxon>
        <taxon>Ecdysozoa</taxon>
        <taxon>Nematoda</taxon>
        <taxon>Chromadorea</taxon>
        <taxon>Rhabditida</taxon>
        <taxon>Tylenchina</taxon>
        <taxon>Panagrolaimomorpha</taxon>
        <taxon>Strongyloidoidea</taxon>
        <taxon>Strongyloididae</taxon>
        <taxon>Parastrongyloides</taxon>
    </lineage>
</organism>
<evidence type="ECO:0000256" key="2">
    <source>
        <dbReference type="SAM" id="SignalP"/>
    </source>
</evidence>
<evidence type="ECO:0000256" key="1">
    <source>
        <dbReference type="SAM" id="MobiDB-lite"/>
    </source>
</evidence>
<dbReference type="AlphaFoldDB" id="A0A0N4Z9J8"/>
<keyword evidence="3" id="KW-1185">Reference proteome</keyword>
<evidence type="ECO:0000313" key="3">
    <source>
        <dbReference type="Proteomes" id="UP000038045"/>
    </source>
</evidence>
<evidence type="ECO:0000313" key="4">
    <source>
        <dbReference type="WBParaSite" id="PTRK_0000402900.1"/>
    </source>
</evidence>
<reference evidence="4" key="1">
    <citation type="submission" date="2017-02" db="UniProtKB">
        <authorList>
            <consortium name="WormBaseParasite"/>
        </authorList>
    </citation>
    <scope>IDENTIFICATION</scope>
</reference>
<proteinExistence type="predicted"/>
<dbReference type="WBParaSite" id="PTRK_0000402900.1">
    <property type="protein sequence ID" value="PTRK_0000402900.1"/>
    <property type="gene ID" value="PTRK_0000402900"/>
</dbReference>
<feature type="signal peptide" evidence="2">
    <location>
        <begin position="1"/>
        <end position="20"/>
    </location>
</feature>
<feature type="chain" id="PRO_5005891333" evidence="2">
    <location>
        <begin position="21"/>
        <end position="210"/>
    </location>
</feature>
<accession>A0A0N4Z9J8</accession>
<dbReference type="Proteomes" id="UP000038045">
    <property type="component" value="Unplaced"/>
</dbReference>
<feature type="compositionally biased region" description="Basic and acidic residues" evidence="1">
    <location>
        <begin position="139"/>
        <end position="188"/>
    </location>
</feature>
<protein>
    <submittedName>
        <fullName evidence="4">Uncharacterized protein</fullName>
    </submittedName>
</protein>
<name>A0A0N4Z9J8_PARTI</name>
<feature type="region of interest" description="Disordered" evidence="1">
    <location>
        <begin position="139"/>
        <end position="195"/>
    </location>
</feature>